<keyword evidence="15" id="KW-0186">Copper</keyword>
<dbReference type="GO" id="GO:0005524">
    <property type="term" value="F:ATP binding"/>
    <property type="evidence" value="ECO:0007669"/>
    <property type="project" value="UniProtKB-UniRule"/>
</dbReference>
<feature type="transmembrane region" description="Helical" evidence="19">
    <location>
        <begin position="136"/>
        <end position="155"/>
    </location>
</feature>
<dbReference type="InterPro" id="IPR018303">
    <property type="entry name" value="ATPase_P-typ_P_site"/>
</dbReference>
<feature type="region of interest" description="Disordered" evidence="20">
    <location>
        <begin position="1"/>
        <end position="31"/>
    </location>
</feature>
<keyword evidence="7 19" id="KW-0812">Transmembrane</keyword>
<comment type="caution">
    <text evidence="22">The sequence shown here is derived from an EMBL/GenBank/DDBJ whole genome shotgun (WGS) entry which is preliminary data.</text>
</comment>
<keyword evidence="17 19" id="KW-0472">Membrane</keyword>
<dbReference type="NCBIfam" id="TIGR01525">
    <property type="entry name" value="ATPase-IB_hvy"/>
    <property type="match status" value="1"/>
</dbReference>
<comment type="catalytic activity">
    <reaction evidence="18">
        <text>Cu(+)(in) + ATP + H2O = Cu(+)(out) + ADP + phosphate + H(+)</text>
        <dbReference type="Rhea" id="RHEA:25792"/>
        <dbReference type="ChEBI" id="CHEBI:15377"/>
        <dbReference type="ChEBI" id="CHEBI:15378"/>
        <dbReference type="ChEBI" id="CHEBI:30616"/>
        <dbReference type="ChEBI" id="CHEBI:43474"/>
        <dbReference type="ChEBI" id="CHEBI:49552"/>
        <dbReference type="ChEBI" id="CHEBI:456216"/>
        <dbReference type="EC" id="7.2.2.8"/>
    </reaction>
</comment>
<keyword evidence="12" id="KW-0460">Magnesium</keyword>
<comment type="similarity">
    <text evidence="2 19">Belongs to the cation transport ATPase (P-type) (TC 3.A.3) family. Type IB subfamily.</text>
</comment>
<evidence type="ECO:0000256" key="10">
    <source>
        <dbReference type="ARBA" id="ARBA00022796"/>
    </source>
</evidence>
<evidence type="ECO:0000256" key="9">
    <source>
        <dbReference type="ARBA" id="ARBA00022741"/>
    </source>
</evidence>
<dbReference type="Proteomes" id="UP000295681">
    <property type="component" value="Unassembled WGS sequence"/>
</dbReference>
<keyword evidence="14 19" id="KW-1133">Transmembrane helix</keyword>
<dbReference type="GO" id="GO:0055070">
    <property type="term" value="P:copper ion homeostasis"/>
    <property type="evidence" value="ECO:0007669"/>
    <property type="project" value="TreeGrafter"/>
</dbReference>
<accession>A0A4R5N9G5</accession>
<dbReference type="PRINTS" id="PR00943">
    <property type="entry name" value="CUATPASE"/>
</dbReference>
<dbReference type="RefSeq" id="WP_133264270.1">
    <property type="nucleotide sequence ID" value="NZ_JAGYGP010000002.1"/>
</dbReference>
<evidence type="ECO:0000256" key="15">
    <source>
        <dbReference type="ARBA" id="ARBA00023008"/>
    </source>
</evidence>
<keyword evidence="9 19" id="KW-0547">Nucleotide-binding</keyword>
<dbReference type="Gene3D" id="3.40.50.1000">
    <property type="entry name" value="HAD superfamily/HAD-like"/>
    <property type="match status" value="1"/>
</dbReference>
<keyword evidence="13" id="KW-1278">Translocase</keyword>
<evidence type="ECO:0000256" key="11">
    <source>
        <dbReference type="ARBA" id="ARBA00022840"/>
    </source>
</evidence>
<keyword evidence="4" id="KW-0813">Transport</keyword>
<comment type="subcellular location">
    <subcellularLocation>
        <location evidence="1">Cell membrane</location>
        <topology evidence="1">Multi-pass membrane protein</topology>
    </subcellularLocation>
</comment>
<feature type="compositionally biased region" description="Basic and acidic residues" evidence="20">
    <location>
        <begin position="1"/>
        <end position="10"/>
    </location>
</feature>
<feature type="transmembrane region" description="Helical" evidence="19">
    <location>
        <begin position="292"/>
        <end position="314"/>
    </location>
</feature>
<dbReference type="InterPro" id="IPR023298">
    <property type="entry name" value="ATPase_P-typ_TM_dom_sf"/>
</dbReference>
<evidence type="ECO:0000313" key="22">
    <source>
        <dbReference type="EMBL" id="TDG68779.1"/>
    </source>
</evidence>
<evidence type="ECO:0000256" key="12">
    <source>
        <dbReference type="ARBA" id="ARBA00022842"/>
    </source>
</evidence>
<dbReference type="GO" id="GO:0005507">
    <property type="term" value="F:copper ion binding"/>
    <property type="evidence" value="ECO:0007669"/>
    <property type="project" value="TreeGrafter"/>
</dbReference>
<dbReference type="InterPro" id="IPR023299">
    <property type="entry name" value="ATPase_P-typ_cyto_dom_N"/>
</dbReference>
<evidence type="ECO:0000256" key="3">
    <source>
        <dbReference type="ARBA" id="ARBA00012517"/>
    </source>
</evidence>
<dbReference type="GO" id="GO:0016887">
    <property type="term" value="F:ATP hydrolysis activity"/>
    <property type="evidence" value="ECO:0007669"/>
    <property type="project" value="InterPro"/>
</dbReference>
<keyword evidence="5 19" id="KW-1003">Cell membrane</keyword>
<keyword evidence="11 19" id="KW-0067">ATP-binding</keyword>
<feature type="transmembrane region" description="Helical" evidence="19">
    <location>
        <begin position="105"/>
        <end position="124"/>
    </location>
</feature>
<dbReference type="InterPro" id="IPR023214">
    <property type="entry name" value="HAD_sf"/>
</dbReference>
<dbReference type="Gene3D" id="2.70.150.10">
    <property type="entry name" value="Calcium-transporting ATPase, cytoplasmic transduction domain A"/>
    <property type="match status" value="1"/>
</dbReference>
<dbReference type="InterPro" id="IPR008250">
    <property type="entry name" value="ATPase_P-typ_transduc_dom_A_sf"/>
</dbReference>
<feature type="transmembrane region" description="Helical" evidence="19">
    <location>
        <begin position="43"/>
        <end position="68"/>
    </location>
</feature>
<dbReference type="STRING" id="907931.GCA_000165675_01247"/>
<dbReference type="GO" id="GO:0005886">
    <property type="term" value="C:plasma membrane"/>
    <property type="evidence" value="ECO:0007669"/>
    <property type="project" value="UniProtKB-SubCell"/>
</dbReference>
<keyword evidence="6" id="KW-0597">Phosphoprotein</keyword>
<dbReference type="InterPro" id="IPR036412">
    <property type="entry name" value="HAD-like_sf"/>
</dbReference>
<sequence length="676" mass="73746">MDHHNMDHHNHMSMQEQQHTPSSHNNHHHNSMDMDMDDLTKRFWWSLILMVPIIIMAPFMGLSLPFTWTFTGSIWLVTVLATILFIVGTPPFFKGAKMELSHRKPAMLSLISMALIVTYFYSIYTVIANEMFHMHPHMMDFFWEFATLTVIMLLGHRIEMSVTMQAGDATSKLQALLPRIAHVKHDDMVHDMPLAEIKQDMILQVLAGESFPTDGIVLEGHSQVDESLMTGESRLIDKQKDSAVVGGTINGNGTLLVKVTFIGDYSFIGRLQQALTTSQDNKSQIETVADRVASWLFWVALVVAVLAVVVWLPITGLSNAINIAVTILVIACPHALGLAVPMVIARTKSLAAARGILIKNRKALQNTDMLRYALMDKTGTLTTGQFTVTAVTTYDFDAQRALAIMAALDQQSTHPLAASIVAHAKAKKAPQLIAHDVNNIAGIGVSGIIDQQRYILASSRYLDEHHIDYSPVDTTVGNSVSYLLADTKVIGAVSQGDAIKESAKAFIDHLKAQHLIPVLVTGDNLSSAQKVAQALDIDDVHALVSPQDKIQLVTQYQQDGPVMMIGDGINDAPALAQADLSIAIGAGADVAQASADTVLVSDHLPQIMSFLTLCQRSHRKQIQNLWWGAGYNIFAIPLAAGVLAPIGFLLNPMIGAILMSASTILVALNALSFTEK</sequence>
<keyword evidence="10" id="KW-0187">Copper transport</keyword>
<evidence type="ECO:0000256" key="5">
    <source>
        <dbReference type="ARBA" id="ARBA00022475"/>
    </source>
</evidence>
<gene>
    <name evidence="22" type="ORF">C5L23_000698</name>
</gene>
<evidence type="ECO:0000256" key="16">
    <source>
        <dbReference type="ARBA" id="ARBA00023065"/>
    </source>
</evidence>
<keyword evidence="16" id="KW-0406">Ion transport</keyword>
<dbReference type="Pfam" id="PF00122">
    <property type="entry name" value="E1-E2_ATPase"/>
    <property type="match status" value="1"/>
</dbReference>
<feature type="transmembrane region" description="Helical" evidence="19">
    <location>
        <begin position="74"/>
        <end position="93"/>
    </location>
</feature>
<evidence type="ECO:0000256" key="14">
    <source>
        <dbReference type="ARBA" id="ARBA00022989"/>
    </source>
</evidence>
<evidence type="ECO:0000256" key="13">
    <source>
        <dbReference type="ARBA" id="ARBA00022967"/>
    </source>
</evidence>
<dbReference type="SUPFAM" id="SSF56784">
    <property type="entry name" value="HAD-like"/>
    <property type="match status" value="1"/>
</dbReference>
<evidence type="ECO:0000256" key="6">
    <source>
        <dbReference type="ARBA" id="ARBA00022553"/>
    </source>
</evidence>
<feature type="transmembrane region" description="Helical" evidence="19">
    <location>
        <begin position="654"/>
        <end position="673"/>
    </location>
</feature>
<feature type="transmembrane region" description="Helical" evidence="19">
    <location>
        <begin position="320"/>
        <end position="344"/>
    </location>
</feature>
<dbReference type="Gene3D" id="3.40.1110.10">
    <property type="entry name" value="Calcium-transporting ATPase, cytoplasmic domain N"/>
    <property type="match status" value="1"/>
</dbReference>
<dbReference type="SFLD" id="SFLDF00027">
    <property type="entry name" value="p-type_atpase"/>
    <property type="match status" value="1"/>
</dbReference>
<keyword evidence="8 19" id="KW-0479">Metal-binding</keyword>
<evidence type="ECO:0000313" key="23">
    <source>
        <dbReference type="Proteomes" id="UP000295681"/>
    </source>
</evidence>
<dbReference type="GO" id="GO:0043682">
    <property type="term" value="F:P-type divalent copper transporter activity"/>
    <property type="evidence" value="ECO:0007669"/>
    <property type="project" value="TreeGrafter"/>
</dbReference>
<dbReference type="AlphaFoldDB" id="A0A4R5N9G5"/>
<dbReference type="InterPro" id="IPR027256">
    <property type="entry name" value="P-typ_ATPase_IB"/>
</dbReference>
<dbReference type="InterPro" id="IPR044492">
    <property type="entry name" value="P_typ_ATPase_HD_dom"/>
</dbReference>
<dbReference type="EMBL" id="PUFI01000009">
    <property type="protein sequence ID" value="TDG68779.1"/>
    <property type="molecule type" value="Genomic_DNA"/>
</dbReference>
<dbReference type="EC" id="7.2.2.8" evidence="3"/>
<dbReference type="SFLD" id="SFLDG00002">
    <property type="entry name" value="C1.7:_P-type_atpase_like"/>
    <property type="match status" value="1"/>
</dbReference>
<evidence type="ECO:0000259" key="21">
    <source>
        <dbReference type="Pfam" id="PF00122"/>
    </source>
</evidence>
<dbReference type="PANTHER" id="PTHR43520:SF5">
    <property type="entry name" value="CATION-TRANSPORTING P-TYPE ATPASE-RELATED"/>
    <property type="match status" value="1"/>
</dbReference>
<evidence type="ECO:0000256" key="1">
    <source>
        <dbReference type="ARBA" id="ARBA00004651"/>
    </source>
</evidence>
<dbReference type="PROSITE" id="PS00154">
    <property type="entry name" value="ATPASE_E1_E2"/>
    <property type="match status" value="1"/>
</dbReference>
<evidence type="ECO:0000256" key="8">
    <source>
        <dbReference type="ARBA" id="ARBA00022723"/>
    </source>
</evidence>
<keyword evidence="23" id="KW-1185">Reference proteome</keyword>
<feature type="domain" description="P-type ATPase A" evidence="21">
    <location>
        <begin position="176"/>
        <end position="275"/>
    </location>
</feature>
<dbReference type="SUPFAM" id="SSF81665">
    <property type="entry name" value="Calcium ATPase, transmembrane domain M"/>
    <property type="match status" value="1"/>
</dbReference>
<dbReference type="InterPro" id="IPR001757">
    <property type="entry name" value="P_typ_ATPase"/>
</dbReference>
<evidence type="ECO:0000256" key="19">
    <source>
        <dbReference type="RuleBase" id="RU362081"/>
    </source>
</evidence>
<dbReference type="GO" id="GO:0140581">
    <property type="term" value="F:P-type monovalent copper transporter activity"/>
    <property type="evidence" value="ECO:0007669"/>
    <property type="project" value="UniProtKB-EC"/>
</dbReference>
<evidence type="ECO:0000256" key="2">
    <source>
        <dbReference type="ARBA" id="ARBA00006024"/>
    </source>
</evidence>
<dbReference type="SFLD" id="SFLDS00003">
    <property type="entry name" value="Haloacid_Dehalogenase"/>
    <property type="match status" value="1"/>
</dbReference>
<evidence type="ECO:0000256" key="4">
    <source>
        <dbReference type="ARBA" id="ARBA00022448"/>
    </source>
</evidence>
<proteinExistence type="inferred from homology"/>
<evidence type="ECO:0000256" key="18">
    <source>
        <dbReference type="ARBA" id="ARBA00049289"/>
    </source>
</evidence>
<name>A0A4R5N9G5_9LACO</name>
<dbReference type="NCBIfam" id="TIGR01494">
    <property type="entry name" value="ATPase_P-type"/>
    <property type="match status" value="1"/>
</dbReference>
<dbReference type="SUPFAM" id="SSF81653">
    <property type="entry name" value="Calcium ATPase, transduction domain A"/>
    <property type="match status" value="1"/>
</dbReference>
<organism evidence="22 23">
    <name type="scientific">Leuconostoc fallax</name>
    <dbReference type="NCBI Taxonomy" id="1251"/>
    <lineage>
        <taxon>Bacteria</taxon>
        <taxon>Bacillati</taxon>
        <taxon>Bacillota</taxon>
        <taxon>Bacilli</taxon>
        <taxon>Lactobacillales</taxon>
        <taxon>Lactobacillaceae</taxon>
        <taxon>Leuconostoc</taxon>
    </lineage>
</organism>
<dbReference type="Pfam" id="PF00702">
    <property type="entry name" value="Hydrolase"/>
    <property type="match status" value="1"/>
</dbReference>
<evidence type="ECO:0000256" key="7">
    <source>
        <dbReference type="ARBA" id="ARBA00022692"/>
    </source>
</evidence>
<evidence type="ECO:0000256" key="17">
    <source>
        <dbReference type="ARBA" id="ARBA00023136"/>
    </source>
</evidence>
<protein>
    <recommendedName>
        <fullName evidence="3">P-type Cu(+) transporter</fullName>
        <ecNumber evidence="3">7.2.2.8</ecNumber>
    </recommendedName>
</protein>
<feature type="transmembrane region" description="Helical" evidence="19">
    <location>
        <begin position="625"/>
        <end position="648"/>
    </location>
</feature>
<evidence type="ECO:0000256" key="20">
    <source>
        <dbReference type="SAM" id="MobiDB-lite"/>
    </source>
</evidence>
<dbReference type="InterPro" id="IPR059000">
    <property type="entry name" value="ATPase_P-type_domA"/>
</dbReference>
<dbReference type="NCBIfam" id="TIGR01511">
    <property type="entry name" value="ATPase-IB1_Cu"/>
    <property type="match status" value="1"/>
</dbReference>
<dbReference type="PANTHER" id="PTHR43520">
    <property type="entry name" value="ATP7, ISOFORM B"/>
    <property type="match status" value="1"/>
</dbReference>
<reference evidence="22 23" key="1">
    <citation type="journal article" date="2019" name="Appl. Microbiol. Biotechnol.">
        <title>Uncovering carbohydrate metabolism through a genotype-phenotype association study of 56 lactic acid bacteria genomes.</title>
        <authorList>
            <person name="Buron-Moles G."/>
            <person name="Chailyan A."/>
            <person name="Dolejs I."/>
            <person name="Forster J."/>
            <person name="Miks M.H."/>
        </authorList>
    </citation>
    <scope>NUCLEOTIDE SEQUENCE [LARGE SCALE GENOMIC DNA]</scope>
    <source>
        <strain evidence="22 23">ATCC 700006</strain>
    </source>
</reference>
<dbReference type="PRINTS" id="PR00119">
    <property type="entry name" value="CATATPASE"/>
</dbReference>